<accession>A0ABY8XK06</accession>
<dbReference type="Proteomes" id="UP001227101">
    <property type="component" value="Chromosome"/>
</dbReference>
<dbReference type="EMBL" id="CP127173">
    <property type="protein sequence ID" value="WIV55956.1"/>
    <property type="molecule type" value="Genomic_DNA"/>
</dbReference>
<keyword evidence="2" id="KW-0560">Oxidoreductase</keyword>
<dbReference type="Gene3D" id="3.30.70.100">
    <property type="match status" value="1"/>
</dbReference>
<keyword evidence="2" id="KW-0503">Monooxygenase</keyword>
<dbReference type="GO" id="GO:0004497">
    <property type="term" value="F:monooxygenase activity"/>
    <property type="evidence" value="ECO:0007669"/>
    <property type="project" value="UniProtKB-KW"/>
</dbReference>
<organism evidence="2 3">
    <name type="scientific">Amycolatopsis nalaikhensis</name>
    <dbReference type="NCBI Taxonomy" id="715472"/>
    <lineage>
        <taxon>Bacteria</taxon>
        <taxon>Bacillati</taxon>
        <taxon>Actinomycetota</taxon>
        <taxon>Actinomycetes</taxon>
        <taxon>Pseudonocardiales</taxon>
        <taxon>Pseudonocardiaceae</taxon>
        <taxon>Amycolatopsis</taxon>
    </lineage>
</organism>
<dbReference type="InterPro" id="IPR007138">
    <property type="entry name" value="ABM_dom"/>
</dbReference>
<dbReference type="Pfam" id="PF03992">
    <property type="entry name" value="ABM"/>
    <property type="match status" value="1"/>
</dbReference>
<evidence type="ECO:0000313" key="3">
    <source>
        <dbReference type="Proteomes" id="UP001227101"/>
    </source>
</evidence>
<dbReference type="InterPro" id="IPR011008">
    <property type="entry name" value="Dimeric_a/b-barrel"/>
</dbReference>
<gene>
    <name evidence="2" type="ORF">QP939_45355</name>
</gene>
<reference evidence="2 3" key="1">
    <citation type="submission" date="2023-06" db="EMBL/GenBank/DDBJ databases">
        <authorList>
            <person name="Oyuntsetseg B."/>
            <person name="Kim S.B."/>
        </authorList>
    </citation>
    <scope>NUCLEOTIDE SEQUENCE [LARGE SCALE GENOMIC DNA]</scope>
    <source>
        <strain evidence="2 3">2-2</strain>
    </source>
</reference>
<sequence>MTMVAITRFQAEPADAEEVQARHTTLVSTVRSLTDGLSEARLGRLDDRTWVGIWRWDSAEHLQAVRRQVADRPEAAAAFALVSDVTAEEVQIVDEQ</sequence>
<dbReference type="RefSeq" id="WP_285453017.1">
    <property type="nucleotide sequence ID" value="NZ_CP127173.1"/>
</dbReference>
<proteinExistence type="predicted"/>
<evidence type="ECO:0000313" key="2">
    <source>
        <dbReference type="EMBL" id="WIV55956.1"/>
    </source>
</evidence>
<dbReference type="SUPFAM" id="SSF54909">
    <property type="entry name" value="Dimeric alpha+beta barrel"/>
    <property type="match status" value="1"/>
</dbReference>
<evidence type="ECO:0000259" key="1">
    <source>
        <dbReference type="Pfam" id="PF03992"/>
    </source>
</evidence>
<protein>
    <submittedName>
        <fullName evidence="2">Antibiotic biosynthesis monooxygenase</fullName>
    </submittedName>
</protein>
<name>A0ABY8XK06_9PSEU</name>
<keyword evidence="3" id="KW-1185">Reference proteome</keyword>
<feature type="domain" description="ABM" evidence="1">
    <location>
        <begin position="3"/>
        <end position="66"/>
    </location>
</feature>